<evidence type="ECO:0000313" key="3">
    <source>
        <dbReference type="Proteomes" id="UP000596049"/>
    </source>
</evidence>
<dbReference type="Gene3D" id="3.40.190.290">
    <property type="match status" value="1"/>
</dbReference>
<dbReference type="InterPro" id="IPR005119">
    <property type="entry name" value="LysR_subst-bd"/>
</dbReference>
<dbReference type="RefSeq" id="WP_201406702.1">
    <property type="nucleotide sequence ID" value="NZ_CP067341.1"/>
</dbReference>
<evidence type="ECO:0000313" key="2">
    <source>
        <dbReference type="EMBL" id="QQP14648.1"/>
    </source>
</evidence>
<proteinExistence type="predicted"/>
<evidence type="ECO:0000259" key="1">
    <source>
        <dbReference type="Pfam" id="PF03466"/>
    </source>
</evidence>
<name>A0ABX7AXG8_9BACI</name>
<reference evidence="2 3" key="1">
    <citation type="submission" date="2020-01" db="EMBL/GenBank/DDBJ databases">
        <authorList>
            <person name="Liu G."/>
            <person name="Liu B."/>
        </authorList>
    </citation>
    <scope>NUCLEOTIDE SEQUENCE [LARGE SCALE GENOMIC DNA]</scope>
    <source>
        <strain evidence="2 3">FJAT-51161</strain>
    </source>
</reference>
<feature type="domain" description="LysR substrate-binding" evidence="1">
    <location>
        <begin position="5"/>
        <end position="88"/>
    </location>
</feature>
<dbReference type="EMBL" id="CP067341">
    <property type="protein sequence ID" value="QQP14648.1"/>
    <property type="molecule type" value="Genomic_DNA"/>
</dbReference>
<protein>
    <recommendedName>
        <fullName evidence="1">LysR substrate-binding domain-containing protein</fullName>
    </recommendedName>
</protein>
<accession>A0ABX7AXG8</accession>
<organism evidence="2 3">
    <name type="scientific">Lysinibacillus agricola</name>
    <dbReference type="NCBI Taxonomy" id="2590012"/>
    <lineage>
        <taxon>Bacteria</taxon>
        <taxon>Bacillati</taxon>
        <taxon>Bacillota</taxon>
        <taxon>Bacilli</taxon>
        <taxon>Bacillales</taxon>
        <taxon>Bacillaceae</taxon>
        <taxon>Lysinibacillus</taxon>
    </lineage>
</organism>
<dbReference type="SUPFAM" id="SSF53850">
    <property type="entry name" value="Periplasmic binding protein-like II"/>
    <property type="match status" value="1"/>
</dbReference>
<sequence>MTENQLFESAGFKPNIAFEGEDLSIILQLVNEGKGISFIFKYSFLDQYLDNVKILKISNPDCFQTVGIAWNKKRKSSFVVNSFRDFAISFLKDSTE</sequence>
<gene>
    <name evidence="2" type="ORF">FJQ98_11955</name>
</gene>
<dbReference type="Proteomes" id="UP000596049">
    <property type="component" value="Chromosome"/>
</dbReference>
<keyword evidence="3" id="KW-1185">Reference proteome</keyword>
<dbReference type="Pfam" id="PF03466">
    <property type="entry name" value="LysR_substrate"/>
    <property type="match status" value="1"/>
</dbReference>